<evidence type="ECO:0000259" key="8">
    <source>
        <dbReference type="Pfam" id="PF00884"/>
    </source>
</evidence>
<dbReference type="CDD" id="cd16015">
    <property type="entry name" value="LTA_synthase"/>
    <property type="match status" value="1"/>
</dbReference>
<keyword evidence="4 7" id="KW-0812">Transmembrane</keyword>
<organism evidence="9 10">
    <name type="scientific">Anthropogastromicrobium aceti</name>
    <dbReference type="NCBI Taxonomy" id="2981768"/>
    <lineage>
        <taxon>Bacteria</taxon>
        <taxon>Bacillati</taxon>
        <taxon>Bacillota</taxon>
        <taxon>Clostridia</taxon>
        <taxon>Lachnospirales</taxon>
        <taxon>Lachnospiraceae</taxon>
        <taxon>Anthropogastromicrobium</taxon>
    </lineage>
</organism>
<comment type="pathway">
    <text evidence="2">Cell wall biogenesis; lipoteichoic acid biosynthesis.</text>
</comment>
<dbReference type="Proteomes" id="UP001198200">
    <property type="component" value="Unassembled WGS sequence"/>
</dbReference>
<dbReference type="SUPFAM" id="SSF53649">
    <property type="entry name" value="Alkaline phosphatase-like"/>
    <property type="match status" value="1"/>
</dbReference>
<proteinExistence type="predicted"/>
<dbReference type="InterPro" id="IPR017850">
    <property type="entry name" value="Alkaline_phosphatase_core_sf"/>
</dbReference>
<dbReference type="GO" id="GO:0005886">
    <property type="term" value="C:plasma membrane"/>
    <property type="evidence" value="ECO:0007669"/>
    <property type="project" value="UniProtKB-SubCell"/>
</dbReference>
<feature type="transmembrane region" description="Helical" evidence="7">
    <location>
        <begin position="134"/>
        <end position="154"/>
    </location>
</feature>
<evidence type="ECO:0000256" key="4">
    <source>
        <dbReference type="ARBA" id="ARBA00022692"/>
    </source>
</evidence>
<name>A0AAE3JAZ1_9FIRM</name>
<dbReference type="Gene3D" id="3.40.720.10">
    <property type="entry name" value="Alkaline Phosphatase, subunit A"/>
    <property type="match status" value="1"/>
</dbReference>
<evidence type="ECO:0000313" key="9">
    <source>
        <dbReference type="EMBL" id="MCC2220735.1"/>
    </source>
</evidence>
<comment type="subcellular location">
    <subcellularLocation>
        <location evidence="1">Cell membrane</location>
        <topology evidence="1">Multi-pass membrane protein</topology>
    </subcellularLocation>
</comment>
<dbReference type="InterPro" id="IPR000917">
    <property type="entry name" value="Sulfatase_N"/>
</dbReference>
<keyword evidence="3" id="KW-1003">Cell membrane</keyword>
<feature type="transmembrane region" description="Helical" evidence="7">
    <location>
        <begin position="23"/>
        <end position="44"/>
    </location>
</feature>
<comment type="caution">
    <text evidence="9">The sequence shown here is derived from an EMBL/GenBank/DDBJ whole genome shotgun (WGS) entry which is preliminary data.</text>
</comment>
<gene>
    <name evidence="9" type="ORF">LKD48_03615</name>
</gene>
<keyword evidence="10" id="KW-1185">Reference proteome</keyword>
<evidence type="ECO:0000256" key="1">
    <source>
        <dbReference type="ARBA" id="ARBA00004651"/>
    </source>
</evidence>
<evidence type="ECO:0000256" key="5">
    <source>
        <dbReference type="ARBA" id="ARBA00022989"/>
    </source>
</evidence>
<dbReference type="AlphaFoldDB" id="A0AAE3JAZ1"/>
<dbReference type="Pfam" id="PF00884">
    <property type="entry name" value="Sulfatase"/>
    <property type="match status" value="1"/>
</dbReference>
<feature type="transmembrane region" description="Helical" evidence="7">
    <location>
        <begin position="174"/>
        <end position="195"/>
    </location>
</feature>
<feature type="transmembrane region" description="Helical" evidence="7">
    <location>
        <begin position="77"/>
        <end position="97"/>
    </location>
</feature>
<reference evidence="9 10" key="1">
    <citation type="submission" date="2021-10" db="EMBL/GenBank/DDBJ databases">
        <title>Anaerobic single-cell dispensing facilitates the cultivation of human gut bacteria.</title>
        <authorList>
            <person name="Afrizal A."/>
        </authorList>
    </citation>
    <scope>NUCLEOTIDE SEQUENCE [LARGE SCALE GENOMIC DNA]</scope>
    <source>
        <strain evidence="9 10">CLA-AA-H224</strain>
    </source>
</reference>
<evidence type="ECO:0000256" key="6">
    <source>
        <dbReference type="ARBA" id="ARBA00023136"/>
    </source>
</evidence>
<dbReference type="PANTHER" id="PTHR47371">
    <property type="entry name" value="LIPOTEICHOIC ACID SYNTHASE"/>
    <property type="match status" value="1"/>
</dbReference>
<evidence type="ECO:0000256" key="7">
    <source>
        <dbReference type="SAM" id="Phobius"/>
    </source>
</evidence>
<keyword evidence="5 7" id="KW-1133">Transmembrane helix</keyword>
<accession>A0AAE3JAZ1</accession>
<keyword evidence="6 7" id="KW-0472">Membrane</keyword>
<sequence>MKTFLHSSKDKQSLSDWSLRQKAGFFVFLALFAICIGMACFFNGFSLPDLLILIAIAVVSMVIYVLPFSLHPVVKAVITIILPTAAFFLLESMTHVVWETMEIDAVLLNLVFYYLFFLFFFFVSGSTKISLDILLIFTMIVGLANYFVILFRSSPILPWDLLSVGTAATVANNYTFSITYLVAQLAAGFLGCIILAGKCNLHFPAISAKKTIRGLIRLALCCVLIIPSACYVHFLYQPDIADYTSLDNTLFTPKYMFKTNGFFVAFLMDSRYLRIDEPNGYSKEYAKSLLDEQTETSSTADELPNIVVIMDECFSDPTVLGDFSCNEDFMPYIRSLLDGAPNTISGHLYVSVLGGNTANSEFEYLTGDSMAFLPSGSIPYQQYLNKYALSIVSHMEELGYSTTAMHPYNASGWNRSSVYEKMGFGQFLSLKNYHHGEQLRKYVSDQADFEEVLDILNQSTDPAFIFNVTMQNHSSYGTPYDNFTPSIEAKFKNTKSTKYLNNYLSLMKYTDDAVNYLLTELSASDKKTIVVFFGDHQPNDYVVEPIYEENGLDINNQTLEEQQKRQQVPFFIWANYDIEEESNLAISANYLSTKVAKVAGLGLTKYQSFLSQMSEVLPVVNAVGYVDTDGTCHYLKEATGEEKTWLDNYEILQYYRMFDQ</sequence>
<dbReference type="InterPro" id="IPR050448">
    <property type="entry name" value="OpgB/LTA_synthase_biosynth"/>
</dbReference>
<protein>
    <submittedName>
        <fullName evidence="9">LTA synthase family protein</fullName>
    </submittedName>
</protein>
<feature type="transmembrane region" description="Helical" evidence="7">
    <location>
        <begin position="215"/>
        <end position="236"/>
    </location>
</feature>
<feature type="transmembrane region" description="Helical" evidence="7">
    <location>
        <begin position="50"/>
        <end position="70"/>
    </location>
</feature>
<feature type="transmembrane region" description="Helical" evidence="7">
    <location>
        <begin position="103"/>
        <end position="122"/>
    </location>
</feature>
<evidence type="ECO:0000313" key="10">
    <source>
        <dbReference type="Proteomes" id="UP001198200"/>
    </source>
</evidence>
<feature type="domain" description="Sulfatase N-terminal" evidence="8">
    <location>
        <begin position="304"/>
        <end position="600"/>
    </location>
</feature>
<dbReference type="RefSeq" id="WP_308731219.1">
    <property type="nucleotide sequence ID" value="NZ_JAJEQN010000006.1"/>
</dbReference>
<dbReference type="EMBL" id="JAJEQN010000006">
    <property type="protein sequence ID" value="MCC2220735.1"/>
    <property type="molecule type" value="Genomic_DNA"/>
</dbReference>
<dbReference type="PANTHER" id="PTHR47371:SF3">
    <property type="entry name" value="PHOSPHOGLYCEROL TRANSFERASE I"/>
    <property type="match status" value="1"/>
</dbReference>
<evidence type="ECO:0000256" key="2">
    <source>
        <dbReference type="ARBA" id="ARBA00004936"/>
    </source>
</evidence>
<evidence type="ECO:0000256" key="3">
    <source>
        <dbReference type="ARBA" id="ARBA00022475"/>
    </source>
</evidence>